<reference evidence="5" key="2">
    <citation type="submission" date="2025-09" db="UniProtKB">
        <authorList>
            <consortium name="Ensembl"/>
        </authorList>
    </citation>
    <scope>IDENTIFICATION</scope>
</reference>
<name>A0A669R6P3_PHACC</name>
<dbReference type="GO" id="GO:0005634">
    <property type="term" value="C:nucleus"/>
    <property type="evidence" value="ECO:0007669"/>
    <property type="project" value="UniProtKB-SubCell"/>
</dbReference>
<accession>A0A669R6P3</accession>
<dbReference type="AlphaFoldDB" id="A0A669R6P3"/>
<evidence type="ECO:0000313" key="6">
    <source>
        <dbReference type="Proteomes" id="UP000472261"/>
    </source>
</evidence>
<dbReference type="Proteomes" id="UP000472261">
    <property type="component" value="Unplaced"/>
</dbReference>
<dbReference type="Ensembl" id="ENSPCLT00000033288.1">
    <property type="protein sequence ID" value="ENSPCLP00000023961.1"/>
    <property type="gene ID" value="ENSPCLG00000021134.1"/>
</dbReference>
<dbReference type="OMA" id="FKYDRGH"/>
<evidence type="ECO:0000256" key="4">
    <source>
        <dbReference type="SAM" id="MobiDB-lite"/>
    </source>
</evidence>
<protein>
    <submittedName>
        <fullName evidence="5">Chromosome 1 open reading frame 174</fullName>
    </submittedName>
</protein>
<organism evidence="5 6">
    <name type="scientific">Phasianus colchicus</name>
    <name type="common">Common pheasant</name>
    <dbReference type="NCBI Taxonomy" id="9054"/>
    <lineage>
        <taxon>Eukaryota</taxon>
        <taxon>Metazoa</taxon>
        <taxon>Chordata</taxon>
        <taxon>Craniata</taxon>
        <taxon>Vertebrata</taxon>
        <taxon>Euteleostomi</taxon>
        <taxon>Archelosauria</taxon>
        <taxon>Archosauria</taxon>
        <taxon>Dinosauria</taxon>
        <taxon>Saurischia</taxon>
        <taxon>Theropoda</taxon>
        <taxon>Coelurosauria</taxon>
        <taxon>Aves</taxon>
        <taxon>Neognathae</taxon>
        <taxon>Galloanserae</taxon>
        <taxon>Galliformes</taxon>
        <taxon>Phasianidae</taxon>
        <taxon>Phasianinae</taxon>
        <taxon>Phasianus</taxon>
    </lineage>
</organism>
<proteinExistence type="inferred from homology"/>
<evidence type="ECO:0000256" key="2">
    <source>
        <dbReference type="ARBA" id="ARBA00006634"/>
    </source>
</evidence>
<comment type="subcellular location">
    <subcellularLocation>
        <location evidence="1">Nucleus</location>
    </subcellularLocation>
</comment>
<dbReference type="InterPro" id="IPR031530">
    <property type="entry name" value="UPF0688"/>
</dbReference>
<feature type="compositionally biased region" description="Polar residues" evidence="4">
    <location>
        <begin position="115"/>
        <end position="125"/>
    </location>
</feature>
<evidence type="ECO:0000256" key="1">
    <source>
        <dbReference type="ARBA" id="ARBA00004123"/>
    </source>
</evidence>
<evidence type="ECO:0000313" key="5">
    <source>
        <dbReference type="Ensembl" id="ENSPCLP00000023961.1"/>
    </source>
</evidence>
<keyword evidence="3" id="KW-0539">Nucleus</keyword>
<feature type="region of interest" description="Disordered" evidence="4">
    <location>
        <begin position="1"/>
        <end position="62"/>
    </location>
</feature>
<dbReference type="PANTHER" id="PTHR28491:SF1">
    <property type="entry name" value="UPF0688 PROTEIN C1ORF174"/>
    <property type="match status" value="1"/>
</dbReference>
<evidence type="ECO:0000256" key="3">
    <source>
        <dbReference type="ARBA" id="ARBA00023242"/>
    </source>
</evidence>
<dbReference type="PANTHER" id="PTHR28491">
    <property type="entry name" value="UPF0688 PROTEIN C1ORF174"/>
    <property type="match status" value="1"/>
</dbReference>
<feature type="region of interest" description="Disordered" evidence="4">
    <location>
        <begin position="76"/>
        <end position="132"/>
    </location>
</feature>
<keyword evidence="6" id="KW-1185">Reference proteome</keyword>
<sequence>MAAGGKARAGAGGGRRRQVRAEPGCCHGTGRGAPAESSGCGGRATCSHKAAGKRPTKRLKCERNSLMKSGLEGCMCGGENLPAPEAPAEGSTSEGTGDHQEGDVSSKPCAAKSRSAPSKTESSENLQDRACREEESSCESLLLEGTGLKDGDIPKKLTELDNSAFLDDDSNQPMPVDRFFGNIDFMQDQLAAVLPSTAMSRREYRRLHFIAKEDEEEDEDAL</sequence>
<reference evidence="5" key="1">
    <citation type="submission" date="2025-08" db="UniProtKB">
        <authorList>
            <consortium name="Ensembl"/>
        </authorList>
    </citation>
    <scope>IDENTIFICATION</scope>
</reference>
<dbReference type="Pfam" id="PF15772">
    <property type="entry name" value="UPF0688"/>
    <property type="match status" value="1"/>
</dbReference>
<comment type="similarity">
    <text evidence="2">Belongs to the UPF0688 family.</text>
</comment>